<dbReference type="Gene3D" id="2.120.10.80">
    <property type="entry name" value="Kelch-type beta propeller"/>
    <property type="match status" value="1"/>
</dbReference>
<keyword evidence="2" id="KW-0472">Membrane</keyword>
<dbReference type="InterPro" id="IPR015915">
    <property type="entry name" value="Kelch-typ_b-propeller"/>
</dbReference>
<feature type="region of interest" description="Disordered" evidence="1">
    <location>
        <begin position="155"/>
        <end position="189"/>
    </location>
</feature>
<gene>
    <name evidence="3" type="ORF">INT46_008761</name>
</gene>
<protein>
    <recommendedName>
        <fullName evidence="5">Galactose oxidase</fullName>
    </recommendedName>
</protein>
<evidence type="ECO:0000256" key="1">
    <source>
        <dbReference type="SAM" id="MobiDB-lite"/>
    </source>
</evidence>
<feature type="compositionally biased region" description="Low complexity" evidence="1">
    <location>
        <begin position="317"/>
        <end position="335"/>
    </location>
</feature>
<feature type="compositionally biased region" description="Pro residues" evidence="1">
    <location>
        <begin position="167"/>
        <end position="179"/>
    </location>
</feature>
<accession>A0A8H7UUA1</accession>
<evidence type="ECO:0000256" key="2">
    <source>
        <dbReference type="SAM" id="Phobius"/>
    </source>
</evidence>
<dbReference type="EMBL" id="JAEPRC010000866">
    <property type="protein sequence ID" value="KAG2191094.1"/>
    <property type="molecule type" value="Genomic_DNA"/>
</dbReference>
<evidence type="ECO:0000313" key="4">
    <source>
        <dbReference type="Proteomes" id="UP000650833"/>
    </source>
</evidence>
<keyword evidence="4" id="KW-1185">Reference proteome</keyword>
<proteinExistence type="predicted"/>
<feature type="region of interest" description="Disordered" evidence="1">
    <location>
        <begin position="271"/>
        <end position="344"/>
    </location>
</feature>
<dbReference type="AlphaFoldDB" id="A0A8H7UUA1"/>
<reference evidence="3" key="1">
    <citation type="submission" date="2020-12" db="EMBL/GenBank/DDBJ databases">
        <title>Metabolic potential, ecology and presence of endohyphal bacteria is reflected in genomic diversity of Mucoromycotina.</title>
        <authorList>
            <person name="Muszewska A."/>
            <person name="Okrasinska A."/>
            <person name="Steczkiewicz K."/>
            <person name="Drgas O."/>
            <person name="Orlowska M."/>
            <person name="Perlinska-Lenart U."/>
            <person name="Aleksandrzak-Piekarczyk T."/>
            <person name="Szatraj K."/>
            <person name="Zielenkiewicz U."/>
            <person name="Pilsyk S."/>
            <person name="Malc E."/>
            <person name="Mieczkowski P."/>
            <person name="Kruszewska J.S."/>
            <person name="Biernat P."/>
            <person name="Pawlowska J."/>
        </authorList>
    </citation>
    <scope>NUCLEOTIDE SEQUENCE</scope>
    <source>
        <strain evidence="3">CBS 226.32</strain>
    </source>
</reference>
<dbReference type="SUPFAM" id="SSF117281">
    <property type="entry name" value="Kelch motif"/>
    <property type="match status" value="1"/>
</dbReference>
<feature type="transmembrane region" description="Helical" evidence="2">
    <location>
        <begin position="123"/>
        <end position="144"/>
    </location>
</feature>
<evidence type="ECO:0000313" key="3">
    <source>
        <dbReference type="EMBL" id="KAG2191094.1"/>
    </source>
</evidence>
<sequence>MISLSDKNKYILFGGQNKSAILDDIWYLHINTTFSMNWEKINTLTNYKRSAHASALIDEDVILYYGGQDSPDSLATDPIYFNITNKEWIHAKHQNLNPQTKLGVDFNSKSNGQNNENKISGGAIGGIVAGIACILGLGIAYFVWKKRYHRRQKLSDSRAARFSQSSPLPPPPPPPPLPPQQQQQQIPEKAKSIIHSTNKENTDKFQGDGLKGGEANFISLPELALHNNNRISTISLGTEFQFSAEEYHHRDSYQSTDNSSILGPQHTVPKIAFTNKSSGSTTSDSSKYELQQGQQLPMESLTEGKPVDYKRRGSTGLNRLTLNLFSNNNNNNNNNEDNKKNRRSSLFQLRSSRLLQPNTPTTPNITDNRYPNMQSRVSLSAKSVSSVQWVGFNDNMDGWRDSAGSSLHLAVTNAQRTSVYHSDSSA</sequence>
<feature type="compositionally biased region" description="Polar residues" evidence="1">
    <location>
        <begin position="288"/>
        <end position="297"/>
    </location>
</feature>
<organism evidence="3 4">
    <name type="scientific">Mucor plumbeus</name>
    <dbReference type="NCBI Taxonomy" id="97098"/>
    <lineage>
        <taxon>Eukaryota</taxon>
        <taxon>Fungi</taxon>
        <taxon>Fungi incertae sedis</taxon>
        <taxon>Mucoromycota</taxon>
        <taxon>Mucoromycotina</taxon>
        <taxon>Mucoromycetes</taxon>
        <taxon>Mucorales</taxon>
        <taxon>Mucorineae</taxon>
        <taxon>Mucoraceae</taxon>
        <taxon>Mucor</taxon>
    </lineage>
</organism>
<comment type="caution">
    <text evidence="3">The sequence shown here is derived from an EMBL/GenBank/DDBJ whole genome shotgun (WGS) entry which is preliminary data.</text>
</comment>
<dbReference type="OrthoDB" id="199599at2759"/>
<evidence type="ECO:0008006" key="5">
    <source>
        <dbReference type="Google" id="ProtNLM"/>
    </source>
</evidence>
<name>A0A8H7UUA1_9FUNG</name>
<keyword evidence="2" id="KW-1133">Transmembrane helix</keyword>
<keyword evidence="2" id="KW-0812">Transmembrane</keyword>
<dbReference type="Proteomes" id="UP000650833">
    <property type="component" value="Unassembled WGS sequence"/>
</dbReference>